<dbReference type="InterPro" id="IPR029001">
    <property type="entry name" value="ITPase-like_fam"/>
</dbReference>
<dbReference type="HAMAP" id="MF_00528">
    <property type="entry name" value="Maf"/>
    <property type="match status" value="1"/>
</dbReference>
<dbReference type="GO" id="GO:0047429">
    <property type="term" value="F:nucleoside triphosphate diphosphatase activity"/>
    <property type="evidence" value="ECO:0007669"/>
    <property type="project" value="UniProtKB-EC"/>
</dbReference>
<keyword evidence="2 3" id="KW-0378">Hydrolase</keyword>
<dbReference type="SUPFAM" id="SSF52972">
    <property type="entry name" value="ITPase-like"/>
    <property type="match status" value="1"/>
</dbReference>
<dbReference type="GO" id="GO:0005737">
    <property type="term" value="C:cytoplasm"/>
    <property type="evidence" value="ECO:0007669"/>
    <property type="project" value="UniProtKB-SubCell"/>
</dbReference>
<comment type="cofactor">
    <cofactor evidence="1 3">
        <name>a divalent metal cation</name>
        <dbReference type="ChEBI" id="CHEBI:60240"/>
    </cofactor>
</comment>
<dbReference type="InterPro" id="IPR003697">
    <property type="entry name" value="Maf-like"/>
</dbReference>
<evidence type="ECO:0000313" key="4">
    <source>
        <dbReference type="EMBL" id="MZL70612.1"/>
    </source>
</evidence>
<keyword evidence="7" id="KW-1185">Reference proteome</keyword>
<dbReference type="Proteomes" id="UP000184089">
    <property type="component" value="Unassembled WGS sequence"/>
</dbReference>
<evidence type="ECO:0000256" key="2">
    <source>
        <dbReference type="ARBA" id="ARBA00022801"/>
    </source>
</evidence>
<reference evidence="4 7" key="3">
    <citation type="journal article" date="2019" name="Nat. Med.">
        <title>A library of human gut bacterial isolates paired with longitudinal multiomics data enables mechanistic microbiome research.</title>
        <authorList>
            <person name="Poyet M."/>
            <person name="Groussin M."/>
            <person name="Gibbons S.M."/>
            <person name="Avila-Pacheco J."/>
            <person name="Jiang X."/>
            <person name="Kearney S.M."/>
            <person name="Perrotta A.R."/>
            <person name="Berdy B."/>
            <person name="Zhao S."/>
            <person name="Lieberman T.D."/>
            <person name="Swanson P.K."/>
            <person name="Smith M."/>
            <person name="Roesemann S."/>
            <person name="Alexander J.E."/>
            <person name="Rich S.A."/>
            <person name="Livny J."/>
            <person name="Vlamakis H."/>
            <person name="Clish C."/>
            <person name="Bullock K."/>
            <person name="Deik A."/>
            <person name="Scott J."/>
            <person name="Pierce K.A."/>
            <person name="Xavier R.J."/>
            <person name="Alm E.J."/>
        </authorList>
    </citation>
    <scope>NUCLEOTIDE SEQUENCE [LARGE SCALE GENOMIC DNA]</scope>
    <source>
        <strain evidence="4 7">BIOML-A2</strain>
    </source>
</reference>
<dbReference type="AlphaFoldDB" id="A0AAQ1RVP9"/>
<keyword evidence="3" id="KW-0963">Cytoplasm</keyword>
<dbReference type="EMBL" id="FQVY01000002">
    <property type="protein sequence ID" value="SHG03677.1"/>
    <property type="molecule type" value="Genomic_DNA"/>
</dbReference>
<comment type="function">
    <text evidence="3">Nucleoside triphosphate pyrophosphatase that hydrolyzes dTTP and UTP. May have a dual role in cell division arrest and in preventing the incorporation of modified nucleotides into cellular nucleic acids.</text>
</comment>
<dbReference type="EMBL" id="WWVX01000009">
    <property type="protein sequence ID" value="MZL70612.1"/>
    <property type="molecule type" value="Genomic_DNA"/>
</dbReference>
<dbReference type="NCBIfam" id="TIGR00172">
    <property type="entry name" value="maf"/>
    <property type="match status" value="1"/>
</dbReference>
<sequence>MYDCKHLHLVLASSSPRRQEYLHLITDDFAVRVSGADETLPRPMPPQEAVAHLARIKAQTVLDELEGGHTVLGCDTLVDLDGRALGKPHGEEEARAMLRALSGRDHWVHTGVCLLQQGEDRSFVESCRVTFRPLADWEIERYLATGEPFDKAGAYGIQGAAAAFCRRVEGDYFTVLGLPVAHLSQALQELPAPK</sequence>
<feature type="site" description="Important for substrate specificity" evidence="3">
    <location>
        <position position="17"/>
    </location>
</feature>
<dbReference type="PIRSF" id="PIRSF006305">
    <property type="entry name" value="Maf"/>
    <property type="match status" value="1"/>
</dbReference>
<dbReference type="GO" id="GO:0009117">
    <property type="term" value="P:nucleotide metabolic process"/>
    <property type="evidence" value="ECO:0007669"/>
    <property type="project" value="UniProtKB-KW"/>
</dbReference>
<keyword evidence="3" id="KW-0546">Nucleotide metabolism</keyword>
<comment type="subcellular location">
    <subcellularLocation>
        <location evidence="3">Cytoplasm</location>
    </subcellularLocation>
</comment>
<dbReference type="RefSeq" id="WP_021658303.1">
    <property type="nucleotide sequence ID" value="NZ_FQVY01000002.1"/>
</dbReference>
<dbReference type="Pfam" id="PF02545">
    <property type="entry name" value="Maf"/>
    <property type="match status" value="1"/>
</dbReference>
<feature type="site" description="Important for substrate specificity" evidence="3">
    <location>
        <position position="158"/>
    </location>
</feature>
<evidence type="ECO:0000313" key="7">
    <source>
        <dbReference type="Proteomes" id="UP000474718"/>
    </source>
</evidence>
<feature type="site" description="Important for substrate specificity" evidence="3">
    <location>
        <position position="76"/>
    </location>
</feature>
<comment type="caution">
    <text evidence="5">The sequence shown here is derived from an EMBL/GenBank/DDBJ whole genome shotgun (WGS) entry which is preliminary data.</text>
</comment>
<comment type="similarity">
    <text evidence="3">Belongs to the Maf family. YhdE subfamily.</text>
</comment>
<dbReference type="Proteomes" id="UP000474718">
    <property type="component" value="Unassembled WGS sequence"/>
</dbReference>
<comment type="catalytic activity">
    <reaction evidence="3">
        <text>dTTP + H2O = dTMP + diphosphate + H(+)</text>
        <dbReference type="Rhea" id="RHEA:28534"/>
        <dbReference type="ChEBI" id="CHEBI:15377"/>
        <dbReference type="ChEBI" id="CHEBI:15378"/>
        <dbReference type="ChEBI" id="CHEBI:33019"/>
        <dbReference type="ChEBI" id="CHEBI:37568"/>
        <dbReference type="ChEBI" id="CHEBI:63528"/>
        <dbReference type="EC" id="3.6.1.9"/>
    </reaction>
</comment>
<dbReference type="EC" id="3.6.1.9" evidence="3"/>
<proteinExistence type="inferred from homology"/>
<dbReference type="CDD" id="cd00555">
    <property type="entry name" value="Maf"/>
    <property type="match status" value="1"/>
</dbReference>
<dbReference type="PANTHER" id="PTHR43213">
    <property type="entry name" value="BIFUNCTIONAL DTTP/UTP PYROPHOSPHATASE/METHYLTRANSFERASE PROTEIN-RELATED"/>
    <property type="match status" value="1"/>
</dbReference>
<evidence type="ECO:0000313" key="6">
    <source>
        <dbReference type="Proteomes" id="UP000184089"/>
    </source>
</evidence>
<dbReference type="Gene3D" id="3.90.950.10">
    <property type="match status" value="1"/>
</dbReference>
<comment type="caution">
    <text evidence="3">Lacks conserved residue(s) required for the propagation of feature annotation.</text>
</comment>
<dbReference type="PANTHER" id="PTHR43213:SF5">
    <property type="entry name" value="BIFUNCTIONAL DTTP_UTP PYROPHOSPHATASE_METHYLTRANSFERASE PROTEIN-RELATED"/>
    <property type="match status" value="1"/>
</dbReference>
<evidence type="ECO:0000256" key="3">
    <source>
        <dbReference type="HAMAP-Rule" id="MF_00528"/>
    </source>
</evidence>
<protein>
    <recommendedName>
        <fullName evidence="3">dTTP/UTP pyrophosphatase</fullName>
        <shortName evidence="3">dTTPase/UTPase</shortName>
        <ecNumber evidence="3">3.6.1.9</ecNumber>
    </recommendedName>
    <alternativeName>
        <fullName evidence="3">Nucleoside triphosphate pyrophosphatase</fullName>
    </alternativeName>
    <alternativeName>
        <fullName evidence="3">Nucleotide pyrophosphatase</fullName>
        <shortName evidence="3">Nucleotide PPase</shortName>
    </alternativeName>
</protein>
<reference evidence="5" key="2">
    <citation type="submission" date="2016-11" db="EMBL/GenBank/DDBJ databases">
        <authorList>
            <person name="Varghese N."/>
            <person name="Submissions S."/>
        </authorList>
    </citation>
    <scope>NUCLEOTIDE SEQUENCE</scope>
    <source>
        <strain evidence="5">DSM 4029</strain>
    </source>
</reference>
<name>A0AAQ1RVP9_9FIRM</name>
<feature type="active site" description="Proton acceptor" evidence="3">
    <location>
        <position position="75"/>
    </location>
</feature>
<comment type="catalytic activity">
    <reaction evidence="3">
        <text>UTP + H2O = UMP + diphosphate + H(+)</text>
        <dbReference type="Rhea" id="RHEA:29395"/>
        <dbReference type="ChEBI" id="CHEBI:15377"/>
        <dbReference type="ChEBI" id="CHEBI:15378"/>
        <dbReference type="ChEBI" id="CHEBI:33019"/>
        <dbReference type="ChEBI" id="CHEBI:46398"/>
        <dbReference type="ChEBI" id="CHEBI:57865"/>
        <dbReference type="EC" id="3.6.1.9"/>
    </reaction>
</comment>
<reference evidence="6" key="1">
    <citation type="submission" date="2016-11" db="EMBL/GenBank/DDBJ databases">
        <authorList>
            <person name="Jaros S."/>
            <person name="Januszkiewicz K."/>
            <person name="Wedrychowicz H."/>
        </authorList>
    </citation>
    <scope>NUCLEOTIDE SEQUENCE [LARGE SCALE GENOMIC DNA]</scope>
    <source>
        <strain evidence="6">DSM 4029</strain>
    </source>
</reference>
<evidence type="ECO:0000256" key="1">
    <source>
        <dbReference type="ARBA" id="ARBA00001968"/>
    </source>
</evidence>
<evidence type="ECO:0000313" key="5">
    <source>
        <dbReference type="EMBL" id="SHG03677.1"/>
    </source>
</evidence>
<organism evidence="5 6">
    <name type="scientific">Bittarella massiliensis</name>
    <name type="common">ex Durand et al. 2017</name>
    <dbReference type="NCBI Taxonomy" id="1720313"/>
    <lineage>
        <taxon>Bacteria</taxon>
        <taxon>Bacillati</taxon>
        <taxon>Bacillota</taxon>
        <taxon>Clostridia</taxon>
        <taxon>Eubacteriales</taxon>
        <taxon>Oscillospiraceae</taxon>
        <taxon>Bittarella (ex Durand et al. 2017)</taxon>
    </lineage>
</organism>
<gene>
    <name evidence="4" type="primary">maf</name>
    <name evidence="4" type="ORF">GT747_12715</name>
    <name evidence="5" type="ORF">SAMN05444424_1235</name>
</gene>
<accession>A0AAQ1RVP9</accession>